<name>A0ABY7VNU7_9BACT</name>
<keyword evidence="3" id="KW-0238">DNA-binding</keyword>
<dbReference type="Pfam" id="PF14294">
    <property type="entry name" value="DUF4372"/>
    <property type="match status" value="1"/>
</dbReference>
<dbReference type="EMBL" id="CP117811">
    <property type="protein sequence ID" value="WDE96263.1"/>
    <property type="molecule type" value="Genomic_DNA"/>
</dbReference>
<dbReference type="NCBIfam" id="NF033592">
    <property type="entry name" value="transpos_IS4_1"/>
    <property type="match status" value="1"/>
</dbReference>
<keyword evidence="11" id="KW-1185">Reference proteome</keyword>
<evidence type="ECO:0000313" key="10">
    <source>
        <dbReference type="EMBL" id="WDE96309.1"/>
    </source>
</evidence>
<proteinExistence type="inferred from homology"/>
<dbReference type="InterPro" id="IPR025399">
    <property type="entry name" value="DUF4372"/>
</dbReference>
<comment type="similarity">
    <text evidence="1">Belongs to the transposase 11 family.</text>
</comment>
<dbReference type="EMBL" id="CP117811">
    <property type="protein sequence ID" value="WDE96309.1"/>
    <property type="molecule type" value="Genomic_DNA"/>
</dbReference>
<dbReference type="PANTHER" id="PTHR33258">
    <property type="entry name" value="TRANSPOSASE INSL FOR INSERTION SEQUENCE ELEMENT IS186A-RELATED"/>
    <property type="match status" value="1"/>
</dbReference>
<evidence type="ECO:0000313" key="9">
    <source>
        <dbReference type="EMBL" id="WDE96263.1"/>
    </source>
</evidence>
<accession>A0ABY7VNU7</accession>
<gene>
    <name evidence="7" type="ORF">PQO03_08760</name>
    <name evidence="8" type="ORF">PQO03_10360</name>
    <name evidence="9" type="ORF">PQO03_11145</name>
    <name evidence="10" type="ORF">PQO03_11375</name>
</gene>
<keyword evidence="2" id="KW-0815">Transposition</keyword>
<reference evidence="7 11" key="1">
    <citation type="submission" date="2023-02" db="EMBL/GenBank/DDBJ databases">
        <title>Genome sequence of Lentisphaera profundi SAORIC-696.</title>
        <authorList>
            <person name="Kim e."/>
            <person name="Cho J.-C."/>
            <person name="Choi A."/>
            <person name="Kang I."/>
        </authorList>
    </citation>
    <scope>NUCLEOTIDE SEQUENCE [LARGE SCALE GENOMIC DNA]</scope>
    <source>
        <strain evidence="7 11">SAORIC-696</strain>
    </source>
</reference>
<dbReference type="EMBL" id="CP117811">
    <property type="protein sequence ID" value="WDE95805.1"/>
    <property type="molecule type" value="Genomic_DNA"/>
</dbReference>
<dbReference type="EMBL" id="CP117811">
    <property type="protein sequence ID" value="WDE96115.1"/>
    <property type="molecule type" value="Genomic_DNA"/>
</dbReference>
<evidence type="ECO:0000256" key="3">
    <source>
        <dbReference type="ARBA" id="ARBA00023125"/>
    </source>
</evidence>
<evidence type="ECO:0000256" key="4">
    <source>
        <dbReference type="ARBA" id="ARBA00023172"/>
    </source>
</evidence>
<dbReference type="Proteomes" id="UP001214250">
    <property type="component" value="Chromosome 1"/>
</dbReference>
<dbReference type="InterPro" id="IPR047952">
    <property type="entry name" value="Transpos_IS4"/>
</dbReference>
<dbReference type="InterPro" id="IPR002559">
    <property type="entry name" value="Transposase_11"/>
</dbReference>
<feature type="domain" description="DUF4372" evidence="6">
    <location>
        <begin position="10"/>
        <end position="71"/>
    </location>
</feature>
<dbReference type="InterPro" id="IPR012337">
    <property type="entry name" value="RNaseH-like_sf"/>
</dbReference>
<organism evidence="7 11">
    <name type="scientific">Lentisphaera profundi</name>
    <dbReference type="NCBI Taxonomy" id="1658616"/>
    <lineage>
        <taxon>Bacteria</taxon>
        <taxon>Pseudomonadati</taxon>
        <taxon>Lentisphaerota</taxon>
        <taxon>Lentisphaeria</taxon>
        <taxon>Lentisphaerales</taxon>
        <taxon>Lentisphaeraceae</taxon>
        <taxon>Lentisphaera</taxon>
    </lineage>
</organism>
<feature type="domain" description="Transposase IS4-like" evidence="5">
    <location>
        <begin position="130"/>
        <end position="344"/>
    </location>
</feature>
<protein>
    <submittedName>
        <fullName evidence="7">IS4 family transposase</fullName>
    </submittedName>
</protein>
<keyword evidence="4" id="KW-0233">DNA recombination</keyword>
<evidence type="ECO:0000313" key="11">
    <source>
        <dbReference type="Proteomes" id="UP001214250"/>
    </source>
</evidence>
<evidence type="ECO:0000259" key="6">
    <source>
        <dbReference type="Pfam" id="PF14294"/>
    </source>
</evidence>
<dbReference type="PANTHER" id="PTHR33258:SF1">
    <property type="entry name" value="TRANSPOSASE INSL FOR INSERTION SEQUENCE ELEMENT IS186A-RELATED"/>
    <property type="match status" value="1"/>
</dbReference>
<dbReference type="SUPFAM" id="SSF53098">
    <property type="entry name" value="Ribonuclease H-like"/>
    <property type="match status" value="1"/>
</dbReference>
<evidence type="ECO:0000313" key="7">
    <source>
        <dbReference type="EMBL" id="WDE95805.1"/>
    </source>
</evidence>
<evidence type="ECO:0000313" key="8">
    <source>
        <dbReference type="EMBL" id="WDE96115.1"/>
    </source>
</evidence>
<dbReference type="RefSeq" id="WP_274149601.1">
    <property type="nucleotide sequence ID" value="NZ_CP117811.1"/>
</dbReference>
<evidence type="ECO:0000256" key="2">
    <source>
        <dbReference type="ARBA" id="ARBA00022578"/>
    </source>
</evidence>
<sequence length="404" mass="46518">MKPDKSNVCSLKQICQLIPGHLVQKLADKHGIKTRKFSPWSHVLTLLYAQLSHSLSLNDICDSLQNHSGSLEPIRGATVPKRNTLSNANRTRNADMAEELFWSVLNHLQNKYAGFGIQQKYTGFPRRFKKAIHAVDSTTIQLVANCMPWAKHRRRKAAAKCHMKLNLQNFLPSFAIVKAANTHDSTEAKELCAGMLPGEIVVFDKAYVDYKHLFHLNERKVFWVTRAKDNMSYEIIENISEAKGSIIRDQRIRLKGTKTQLHYPTELRLVEAEVEIDGKLKKMVFITNNFKWAPSSVAQIYKSRWGIEVFFKQIKQTLQISDFLGHNENAIRWQVWTALLTYVLLRFLAFQSKWKYSFSRIFTVIRGVLWSRLELYSVLKSCGTASDPPRLYSTPPQQYLPGFT</sequence>
<evidence type="ECO:0000259" key="5">
    <source>
        <dbReference type="Pfam" id="PF01609"/>
    </source>
</evidence>
<evidence type="ECO:0000256" key="1">
    <source>
        <dbReference type="ARBA" id="ARBA00010075"/>
    </source>
</evidence>
<dbReference type="Pfam" id="PF01609">
    <property type="entry name" value="DDE_Tnp_1"/>
    <property type="match status" value="1"/>
</dbReference>